<dbReference type="EMBL" id="DS469520">
    <property type="protein sequence ID" value="EDO47282.1"/>
    <property type="molecule type" value="Genomic_DNA"/>
</dbReference>
<feature type="domain" description="RRM" evidence="4">
    <location>
        <begin position="3"/>
        <end position="75"/>
    </location>
</feature>
<dbReference type="Gene3D" id="3.30.70.330">
    <property type="match status" value="1"/>
</dbReference>
<gene>
    <name evidence="5" type="ORF">NEMVEDRAFT_v1g86723</name>
</gene>
<dbReference type="InterPro" id="IPR000504">
    <property type="entry name" value="RRM_dom"/>
</dbReference>
<feature type="non-terminal residue" evidence="5">
    <location>
        <position position="75"/>
    </location>
</feature>
<name>A7RMK2_NEMVE</name>
<proteinExistence type="predicted"/>
<keyword evidence="1" id="KW-0677">Repeat</keyword>
<evidence type="ECO:0000259" key="4">
    <source>
        <dbReference type="PROSITE" id="PS50102"/>
    </source>
</evidence>
<dbReference type="eggNOG" id="KOG1365">
    <property type="taxonomic scope" value="Eukaryota"/>
</dbReference>
<evidence type="ECO:0000313" key="5">
    <source>
        <dbReference type="EMBL" id="EDO47282.1"/>
    </source>
</evidence>
<dbReference type="HOGENOM" id="CLU_188791_0_0_1"/>
<accession>A7RMK2</accession>
<evidence type="ECO:0000256" key="2">
    <source>
        <dbReference type="ARBA" id="ARBA00022884"/>
    </source>
</evidence>
<dbReference type="CDD" id="cd12254">
    <property type="entry name" value="RRM_hnRNPH_ESRPs_RBM12_like"/>
    <property type="match status" value="1"/>
</dbReference>
<evidence type="ECO:0000313" key="6">
    <source>
        <dbReference type="Proteomes" id="UP000001593"/>
    </source>
</evidence>
<dbReference type="InParanoid" id="A7RMK2"/>
<sequence length="75" mass="8505">MPVVIKMKGLPFEATSRDIQMFFDGLSLREKDIHLAANKDGKASGISFAVFNVDDDARKAMYRTGKYMGKRYIEL</sequence>
<dbReference type="AlphaFoldDB" id="A7RMK2"/>
<dbReference type="Proteomes" id="UP000001593">
    <property type="component" value="Unassembled WGS sequence"/>
</dbReference>
<organism evidence="5 6">
    <name type="scientific">Nematostella vectensis</name>
    <name type="common">Starlet sea anemone</name>
    <dbReference type="NCBI Taxonomy" id="45351"/>
    <lineage>
        <taxon>Eukaryota</taxon>
        <taxon>Metazoa</taxon>
        <taxon>Cnidaria</taxon>
        <taxon>Anthozoa</taxon>
        <taxon>Hexacorallia</taxon>
        <taxon>Actiniaria</taxon>
        <taxon>Edwardsiidae</taxon>
        <taxon>Nematostella</taxon>
    </lineage>
</organism>
<keyword evidence="6" id="KW-1185">Reference proteome</keyword>
<dbReference type="InterPro" id="IPR050666">
    <property type="entry name" value="ESRP"/>
</dbReference>
<evidence type="ECO:0000256" key="1">
    <source>
        <dbReference type="ARBA" id="ARBA00022737"/>
    </source>
</evidence>
<keyword evidence="2 3" id="KW-0694">RNA-binding</keyword>
<dbReference type="PANTHER" id="PTHR13976">
    <property type="entry name" value="HETEROGENEOUS NUCLEAR RIBONUCLEOPROTEIN-RELATED"/>
    <property type="match status" value="1"/>
</dbReference>
<dbReference type="PhylomeDB" id="A7RMK2"/>
<protein>
    <recommendedName>
        <fullName evidence="4">RRM domain-containing protein</fullName>
    </recommendedName>
</protein>
<reference evidence="5 6" key="1">
    <citation type="journal article" date="2007" name="Science">
        <title>Sea anemone genome reveals ancestral eumetazoan gene repertoire and genomic organization.</title>
        <authorList>
            <person name="Putnam N.H."/>
            <person name="Srivastava M."/>
            <person name="Hellsten U."/>
            <person name="Dirks B."/>
            <person name="Chapman J."/>
            <person name="Salamov A."/>
            <person name="Terry A."/>
            <person name="Shapiro H."/>
            <person name="Lindquist E."/>
            <person name="Kapitonov V.V."/>
            <person name="Jurka J."/>
            <person name="Genikhovich G."/>
            <person name="Grigoriev I.V."/>
            <person name="Lucas S.M."/>
            <person name="Steele R.E."/>
            <person name="Finnerty J.R."/>
            <person name="Technau U."/>
            <person name="Martindale M.Q."/>
            <person name="Rokhsar D.S."/>
        </authorList>
    </citation>
    <scope>NUCLEOTIDE SEQUENCE [LARGE SCALE GENOMIC DNA]</scope>
    <source>
        <strain evidence="6">CH2 X CH6</strain>
    </source>
</reference>
<evidence type="ECO:0000256" key="3">
    <source>
        <dbReference type="PROSITE-ProRule" id="PRU00176"/>
    </source>
</evidence>
<dbReference type="Pfam" id="PF00076">
    <property type="entry name" value="RRM_1"/>
    <property type="match status" value="1"/>
</dbReference>
<dbReference type="InterPro" id="IPR012677">
    <property type="entry name" value="Nucleotide-bd_a/b_plait_sf"/>
</dbReference>
<dbReference type="SUPFAM" id="SSF54928">
    <property type="entry name" value="RNA-binding domain, RBD"/>
    <property type="match status" value="1"/>
</dbReference>
<dbReference type="InterPro" id="IPR035979">
    <property type="entry name" value="RBD_domain_sf"/>
</dbReference>
<dbReference type="PROSITE" id="PS50102">
    <property type="entry name" value="RRM"/>
    <property type="match status" value="1"/>
</dbReference>
<dbReference type="GO" id="GO:0003723">
    <property type="term" value="F:RNA binding"/>
    <property type="evidence" value="ECO:0007669"/>
    <property type="project" value="UniProtKB-UniRule"/>
</dbReference>